<sequence>MAPSPSPSPSPPPPPPLSTRFTGARFPAQLVLMHPTTLSLRQSRKTGLLTLNTAAASVSFRYPHGKTPLFKRTFVRPVRCVVGRQVLKVFAGSGKQSAFVCRLSNPQDVLSCMEALRVMGVDVVHVAPEVFLRPRQQQPSSPRTAATAERPDPEDALKEELSALLATLQDSRRSRELVARISAYSQSPQLEQDIATISAAFFGGL</sequence>
<dbReference type="EMBL" id="JAKCXM010000199">
    <property type="protein sequence ID" value="KAJ0398964.1"/>
    <property type="molecule type" value="Genomic_DNA"/>
</dbReference>
<name>A0AAD5Q9K4_PYTIN</name>
<evidence type="ECO:0000313" key="2">
    <source>
        <dbReference type="EMBL" id="KAJ0398964.1"/>
    </source>
</evidence>
<proteinExistence type="predicted"/>
<evidence type="ECO:0000313" key="3">
    <source>
        <dbReference type="Proteomes" id="UP001209570"/>
    </source>
</evidence>
<organism evidence="2 3">
    <name type="scientific">Pythium insidiosum</name>
    <name type="common">Pythiosis disease agent</name>
    <dbReference type="NCBI Taxonomy" id="114742"/>
    <lineage>
        <taxon>Eukaryota</taxon>
        <taxon>Sar</taxon>
        <taxon>Stramenopiles</taxon>
        <taxon>Oomycota</taxon>
        <taxon>Peronosporomycetes</taxon>
        <taxon>Pythiales</taxon>
        <taxon>Pythiaceae</taxon>
        <taxon>Pythium</taxon>
    </lineage>
</organism>
<feature type="compositionally biased region" description="Polar residues" evidence="1">
    <location>
        <begin position="135"/>
        <end position="144"/>
    </location>
</feature>
<reference evidence="2" key="1">
    <citation type="submission" date="2021-12" db="EMBL/GenBank/DDBJ databases">
        <title>Prjna785345.</title>
        <authorList>
            <person name="Rujirawat T."/>
            <person name="Krajaejun T."/>
        </authorList>
    </citation>
    <scope>NUCLEOTIDE SEQUENCE</scope>
    <source>
        <strain evidence="2">Pi057C3</strain>
    </source>
</reference>
<protein>
    <submittedName>
        <fullName evidence="2">Uncharacterized protein</fullName>
    </submittedName>
</protein>
<comment type="caution">
    <text evidence="2">The sequence shown here is derived from an EMBL/GenBank/DDBJ whole genome shotgun (WGS) entry which is preliminary data.</text>
</comment>
<dbReference type="Proteomes" id="UP001209570">
    <property type="component" value="Unassembled WGS sequence"/>
</dbReference>
<feature type="region of interest" description="Disordered" evidence="1">
    <location>
        <begin position="134"/>
        <end position="154"/>
    </location>
</feature>
<gene>
    <name evidence="2" type="ORF">P43SY_008190</name>
</gene>
<dbReference type="AlphaFoldDB" id="A0AAD5Q9K4"/>
<evidence type="ECO:0000256" key="1">
    <source>
        <dbReference type="SAM" id="MobiDB-lite"/>
    </source>
</evidence>
<accession>A0AAD5Q9K4</accession>
<keyword evidence="3" id="KW-1185">Reference proteome</keyword>